<keyword evidence="1" id="KW-0687">Ribonucleoprotein</keyword>
<sequence>MSATAATDVACSSFFKLSTHFLNPLNSSSSSSSSSSIVTSLHLVVAFDFSVPLFVSHCPNPLPALLLLSFTRATRDVAFVVIFAVAVAGDEENSVVTMALEEMVEDNRIPHEVMFPARRLCELYVCNLPRSCGISQLLDLFQP</sequence>
<dbReference type="GO" id="GO:1990904">
    <property type="term" value="C:ribonucleoprotein complex"/>
    <property type="evidence" value="ECO:0007669"/>
    <property type="project" value="UniProtKB-KW"/>
</dbReference>
<evidence type="ECO:0000313" key="2">
    <source>
        <dbReference type="Proteomes" id="UP001327560"/>
    </source>
</evidence>
<dbReference type="EMBL" id="CP136891">
    <property type="protein sequence ID" value="WOK97912.1"/>
    <property type="molecule type" value="Genomic_DNA"/>
</dbReference>
<evidence type="ECO:0000313" key="1">
    <source>
        <dbReference type="EMBL" id="WOK97912.1"/>
    </source>
</evidence>
<dbReference type="AlphaFoldDB" id="A0AAQ3Q6K7"/>
<gene>
    <name evidence="1" type="ORF">Cni_G06620</name>
</gene>
<accession>A0AAQ3Q6K7</accession>
<organism evidence="1 2">
    <name type="scientific">Canna indica</name>
    <name type="common">Indian-shot</name>
    <dbReference type="NCBI Taxonomy" id="4628"/>
    <lineage>
        <taxon>Eukaryota</taxon>
        <taxon>Viridiplantae</taxon>
        <taxon>Streptophyta</taxon>
        <taxon>Embryophyta</taxon>
        <taxon>Tracheophyta</taxon>
        <taxon>Spermatophyta</taxon>
        <taxon>Magnoliopsida</taxon>
        <taxon>Liliopsida</taxon>
        <taxon>Zingiberales</taxon>
        <taxon>Cannaceae</taxon>
        <taxon>Canna</taxon>
    </lineage>
</organism>
<proteinExistence type="predicted"/>
<keyword evidence="2" id="KW-1185">Reference proteome</keyword>
<dbReference type="Proteomes" id="UP001327560">
    <property type="component" value="Chromosome 2"/>
</dbReference>
<protein>
    <submittedName>
        <fullName evidence="1">28 kDa ribonucleoprotein, chloroplastic isoform X2</fullName>
    </submittedName>
</protein>
<reference evidence="1 2" key="1">
    <citation type="submission" date="2023-10" db="EMBL/GenBank/DDBJ databases">
        <title>Chromosome-scale genome assembly provides insights into flower coloration mechanisms of Canna indica.</title>
        <authorList>
            <person name="Li C."/>
        </authorList>
    </citation>
    <scope>NUCLEOTIDE SEQUENCE [LARGE SCALE GENOMIC DNA]</scope>
    <source>
        <tissue evidence="1">Flower</tissue>
    </source>
</reference>
<name>A0AAQ3Q6K7_9LILI</name>